<dbReference type="InterPro" id="IPR006439">
    <property type="entry name" value="HAD-SF_hydro_IA"/>
</dbReference>
<protein>
    <submittedName>
        <fullName evidence="1">HAD-IA family hydrolase</fullName>
    </submittedName>
</protein>
<name>A0A6N9ND79_9FLAO</name>
<dbReference type="InterPro" id="IPR023198">
    <property type="entry name" value="PGP-like_dom2"/>
</dbReference>
<dbReference type="GO" id="GO:0016787">
    <property type="term" value="F:hydrolase activity"/>
    <property type="evidence" value="ECO:0007669"/>
    <property type="project" value="UniProtKB-KW"/>
</dbReference>
<dbReference type="Gene3D" id="1.10.150.240">
    <property type="entry name" value="Putative phosphatase, domain 2"/>
    <property type="match status" value="1"/>
</dbReference>
<dbReference type="SFLD" id="SFLDS00003">
    <property type="entry name" value="Haloacid_Dehalogenase"/>
    <property type="match status" value="1"/>
</dbReference>
<comment type="caution">
    <text evidence="1">The sequence shown here is derived from an EMBL/GenBank/DDBJ whole genome shotgun (WGS) entry which is preliminary data.</text>
</comment>
<dbReference type="InterPro" id="IPR023214">
    <property type="entry name" value="HAD_sf"/>
</dbReference>
<dbReference type="NCBIfam" id="TIGR01509">
    <property type="entry name" value="HAD-SF-IA-v3"/>
    <property type="match status" value="1"/>
</dbReference>
<dbReference type="Gene3D" id="3.40.50.1000">
    <property type="entry name" value="HAD superfamily/HAD-like"/>
    <property type="match status" value="1"/>
</dbReference>
<dbReference type="Pfam" id="PF00702">
    <property type="entry name" value="Hydrolase"/>
    <property type="match status" value="1"/>
</dbReference>
<evidence type="ECO:0000313" key="1">
    <source>
        <dbReference type="EMBL" id="NBG64528.1"/>
    </source>
</evidence>
<dbReference type="PANTHER" id="PTHR43611:SF3">
    <property type="entry name" value="FLAVIN MONONUCLEOTIDE HYDROLASE 1, CHLOROPLATIC"/>
    <property type="match status" value="1"/>
</dbReference>
<accession>A0A6N9ND79</accession>
<dbReference type="Proteomes" id="UP000470771">
    <property type="component" value="Unassembled WGS sequence"/>
</dbReference>
<organism evidence="1 2">
    <name type="scientific">Acidiluteibacter ferrifornacis</name>
    <dbReference type="NCBI Taxonomy" id="2692424"/>
    <lineage>
        <taxon>Bacteria</taxon>
        <taxon>Pseudomonadati</taxon>
        <taxon>Bacteroidota</taxon>
        <taxon>Flavobacteriia</taxon>
        <taxon>Flavobacteriales</taxon>
        <taxon>Cryomorphaceae</taxon>
        <taxon>Acidiluteibacter</taxon>
    </lineage>
</organism>
<dbReference type="AlphaFoldDB" id="A0A6N9ND79"/>
<proteinExistence type="predicted"/>
<dbReference type="SFLD" id="SFLDG01129">
    <property type="entry name" value="C1.5:_HAD__Beta-PGM__Phosphata"/>
    <property type="match status" value="1"/>
</dbReference>
<dbReference type="PANTHER" id="PTHR43611">
    <property type="entry name" value="ALPHA-D-GLUCOSE 1-PHOSPHATE PHOSPHATASE"/>
    <property type="match status" value="1"/>
</dbReference>
<dbReference type="InterPro" id="IPR036412">
    <property type="entry name" value="HAD-like_sf"/>
</dbReference>
<evidence type="ECO:0000313" key="2">
    <source>
        <dbReference type="Proteomes" id="UP000470771"/>
    </source>
</evidence>
<sequence>MNPLIKEAKNIIFDLGAVIINITPEAVVNAFKSAYKGDFETTYKELVATGIFEDYEIEKVNSTQFLAAIYHALDGQISLQEIEVIWNKMLLDIPPKRIKILQEQKQLKNSYLCSNTNEIHIDVINQYIKEEFNVDGLAPLFHQVYLSYKLGIRKPNPAIFELILNEHQLIPSETVFIDDSAEHIATANKLGIQTIHLTGDLTLEKIFNA</sequence>
<dbReference type="RefSeq" id="WP_160630797.1">
    <property type="nucleotide sequence ID" value="NZ_WWNE01000002.1"/>
</dbReference>
<reference evidence="1 2" key="1">
    <citation type="submission" date="2019-12" db="EMBL/GenBank/DDBJ databases">
        <authorList>
            <person name="Zhao J."/>
        </authorList>
    </citation>
    <scope>NUCLEOTIDE SEQUENCE [LARGE SCALE GENOMIC DNA]</scope>
    <source>
        <strain evidence="1 2">S-15</strain>
    </source>
</reference>
<dbReference type="CDD" id="cd02603">
    <property type="entry name" value="HAD_sEH-N_like"/>
    <property type="match status" value="1"/>
</dbReference>
<dbReference type="EMBL" id="WWNE01000002">
    <property type="protein sequence ID" value="NBG64528.1"/>
    <property type="molecule type" value="Genomic_DNA"/>
</dbReference>
<dbReference type="PRINTS" id="PR00413">
    <property type="entry name" value="HADHALOGNASE"/>
</dbReference>
<gene>
    <name evidence="1" type="ORF">GQN54_00270</name>
</gene>
<dbReference type="SUPFAM" id="SSF56784">
    <property type="entry name" value="HAD-like"/>
    <property type="match status" value="1"/>
</dbReference>
<keyword evidence="2" id="KW-1185">Reference proteome</keyword>
<keyword evidence="1" id="KW-0378">Hydrolase</keyword>